<dbReference type="Pfam" id="PF01590">
    <property type="entry name" value="GAF"/>
    <property type="match status" value="1"/>
</dbReference>
<keyword evidence="5" id="KW-1185">Reference proteome</keyword>
<dbReference type="InterPro" id="IPR029016">
    <property type="entry name" value="GAF-like_dom_sf"/>
</dbReference>
<dbReference type="InterPro" id="IPR003018">
    <property type="entry name" value="GAF"/>
</dbReference>
<gene>
    <name evidence="4" type="ORF">E8L03_14325</name>
</gene>
<dbReference type="PANTHER" id="PTHR43156">
    <property type="entry name" value="STAGE II SPORULATION PROTEIN E-RELATED"/>
    <property type="match status" value="1"/>
</dbReference>
<evidence type="ECO:0000313" key="5">
    <source>
        <dbReference type="Proteomes" id="UP000503251"/>
    </source>
</evidence>
<keyword evidence="1" id="KW-0378">Hydrolase</keyword>
<dbReference type="EMBL" id="CP039543">
    <property type="protein sequence ID" value="QJT10031.1"/>
    <property type="molecule type" value="Genomic_DNA"/>
</dbReference>
<dbReference type="Proteomes" id="UP000503251">
    <property type="component" value="Chromosome"/>
</dbReference>
<dbReference type="InterPro" id="IPR052016">
    <property type="entry name" value="Bact_Sigma-Reg"/>
</dbReference>
<dbReference type="SMART" id="SM00065">
    <property type="entry name" value="GAF"/>
    <property type="match status" value="1"/>
</dbReference>
<dbReference type="InterPro" id="IPR036457">
    <property type="entry name" value="PPM-type-like_dom_sf"/>
</dbReference>
<proteinExistence type="predicted"/>
<feature type="domain" description="PPM-type phosphatase" evidence="3">
    <location>
        <begin position="212"/>
        <end position="425"/>
    </location>
</feature>
<name>A0ABX6NII2_9BACT</name>
<evidence type="ECO:0000256" key="1">
    <source>
        <dbReference type="ARBA" id="ARBA00022801"/>
    </source>
</evidence>
<dbReference type="SUPFAM" id="SSF55781">
    <property type="entry name" value="GAF domain-like"/>
    <property type="match status" value="1"/>
</dbReference>
<dbReference type="InterPro" id="IPR001932">
    <property type="entry name" value="PPM-type_phosphatase-like_dom"/>
</dbReference>
<dbReference type="SUPFAM" id="SSF81606">
    <property type="entry name" value="PP2C-like"/>
    <property type="match status" value="1"/>
</dbReference>
<dbReference type="Gene3D" id="3.30.450.40">
    <property type="match status" value="1"/>
</dbReference>
<dbReference type="Gene3D" id="3.60.40.10">
    <property type="entry name" value="PPM-type phosphatase domain"/>
    <property type="match status" value="1"/>
</dbReference>
<reference evidence="4 5" key="1">
    <citation type="submission" date="2019-04" db="EMBL/GenBank/DDBJ databases">
        <title>Isolation and culture of sulfate reducing bacteria from the cold seep of the South China Sea.</title>
        <authorList>
            <person name="Sun C."/>
            <person name="Liu R."/>
        </authorList>
    </citation>
    <scope>NUCLEOTIDE SEQUENCE [LARGE SCALE GENOMIC DNA]</scope>
    <source>
        <strain evidence="4 5">CS1</strain>
    </source>
</reference>
<accession>A0ABX6NII2</accession>
<evidence type="ECO:0000259" key="2">
    <source>
        <dbReference type="SMART" id="SM00065"/>
    </source>
</evidence>
<dbReference type="RefSeq" id="WP_171267705.1">
    <property type="nucleotide sequence ID" value="NZ_CP039543.1"/>
</dbReference>
<evidence type="ECO:0000313" key="4">
    <source>
        <dbReference type="EMBL" id="QJT10031.1"/>
    </source>
</evidence>
<evidence type="ECO:0000259" key="3">
    <source>
        <dbReference type="SMART" id="SM00331"/>
    </source>
</evidence>
<dbReference type="PANTHER" id="PTHR43156:SF2">
    <property type="entry name" value="STAGE II SPORULATION PROTEIN E"/>
    <property type="match status" value="1"/>
</dbReference>
<organism evidence="4 5">
    <name type="scientific">Oceanidesulfovibrio marinus</name>
    <dbReference type="NCBI Taxonomy" id="370038"/>
    <lineage>
        <taxon>Bacteria</taxon>
        <taxon>Pseudomonadati</taxon>
        <taxon>Thermodesulfobacteriota</taxon>
        <taxon>Desulfovibrionia</taxon>
        <taxon>Desulfovibrionales</taxon>
        <taxon>Desulfovibrionaceae</taxon>
        <taxon>Oceanidesulfovibrio</taxon>
    </lineage>
</organism>
<dbReference type="SMART" id="SM00331">
    <property type="entry name" value="PP2C_SIG"/>
    <property type="match status" value="1"/>
</dbReference>
<dbReference type="Pfam" id="PF07228">
    <property type="entry name" value="SpoIIE"/>
    <property type="match status" value="1"/>
</dbReference>
<feature type="domain" description="GAF" evidence="2">
    <location>
        <begin position="31"/>
        <end position="185"/>
    </location>
</feature>
<protein>
    <submittedName>
        <fullName evidence="4">GAF domain-containing protein</fullName>
    </submittedName>
</protein>
<sequence>MTRASTPHDYTRADRLKGLIEANTALAHIESLEELLPTLLRLAQDVTCAEGASILLYKPEKGVLEFTLALNDSQDTARELMQSGMEFKLGQGIAGVVAETRKPLIIDNAYRDDRFFKQSDTTSGFTTRSLICVPITNKDDLLGVVQVVNAKNRDNFDQDDLDVLQSFADLAAVALLRAQMLEAMLREERLRAQLDVAASIQENFLPRLPDLGANTGIWAKTRPAIHVGGDFYDCVPMEDGSFILAVVDVSGKGLPAALVATSLWTHLRTICSRVDAPQDILSQLNMRMIDVFHGELFATIALARFWPDSGNVIMSSGGHLPPIYVDGTGLREIEGLRGLPIGIEEDTSFTKVAVTLGAESSLVFVTDGVTEARQTDGSFFGSNRLHESLRCMGSCPRGHAVMTHIEEWACDGTQNDDVTVLEIWRR</sequence>